<accession>U2REV5</accession>
<dbReference type="Proteomes" id="UP000017052">
    <property type="component" value="Unassembled WGS sequence"/>
</dbReference>
<comment type="caution">
    <text evidence="1">The sequence shown here is derived from an EMBL/GenBank/DDBJ whole genome shotgun (WGS) entry which is preliminary data.</text>
</comment>
<proteinExistence type="predicted"/>
<dbReference type="EMBL" id="ACVN02000264">
    <property type="protein sequence ID" value="ERK52093.1"/>
    <property type="molecule type" value="Genomic_DNA"/>
</dbReference>
<evidence type="ECO:0000313" key="2">
    <source>
        <dbReference type="Proteomes" id="UP000017052"/>
    </source>
</evidence>
<sequence length="71" mass="7458">MQWGSENLLAGATTLDARLLEKLAVLLLRHALATLLDDRTHCGPSVVFGSRPDVFPTGGGDLTTEPPTATA</sequence>
<evidence type="ECO:0000313" key="1">
    <source>
        <dbReference type="EMBL" id="ERK52093.1"/>
    </source>
</evidence>
<reference evidence="1" key="1">
    <citation type="submission" date="2013-08" db="EMBL/GenBank/DDBJ databases">
        <authorList>
            <person name="Durkin A.S."/>
            <person name="Haft D.R."/>
            <person name="McCorrison J."/>
            <person name="Torralba M."/>
            <person name="Gillis M."/>
            <person name="Haft D.H."/>
            <person name="Methe B."/>
            <person name="Sutton G."/>
            <person name="Nelson K.E."/>
        </authorList>
    </citation>
    <scope>NUCLEOTIDE SEQUENCE [LARGE SCALE GENOMIC DNA]</scope>
    <source>
        <strain evidence="1">F0233</strain>
    </source>
</reference>
<protein>
    <submittedName>
        <fullName evidence="1">Uncharacterized protein</fullName>
    </submittedName>
</protein>
<dbReference type="AlphaFoldDB" id="U2REV5"/>
<keyword evidence="2" id="KW-1185">Reference proteome</keyword>
<name>U2REV5_9ACTN</name>
<organism evidence="1 2">
    <name type="scientific">Propionibacterium acidifaciens F0233</name>
    <dbReference type="NCBI Taxonomy" id="553198"/>
    <lineage>
        <taxon>Bacteria</taxon>
        <taxon>Bacillati</taxon>
        <taxon>Actinomycetota</taxon>
        <taxon>Actinomycetes</taxon>
        <taxon>Propionibacteriales</taxon>
        <taxon>Propionibacteriaceae</taxon>
        <taxon>Propionibacterium</taxon>
    </lineage>
</organism>
<gene>
    <name evidence="1" type="ORF">HMPREF0682_0870</name>
</gene>